<proteinExistence type="inferred from homology"/>
<comment type="function">
    <text evidence="1 5">Assembles around the rod to form the L-ring and probably protects the motor/basal body from shearing forces during rotation.</text>
</comment>
<dbReference type="GO" id="GO:0071973">
    <property type="term" value="P:bacterial-type flagellum-dependent cell motility"/>
    <property type="evidence" value="ECO:0007669"/>
    <property type="project" value="InterPro"/>
</dbReference>
<keyword evidence="4 5" id="KW-0975">Bacterial flagellum</keyword>
<comment type="similarity">
    <text evidence="5">Belongs to the FlgI family.</text>
</comment>
<protein>
    <recommendedName>
        <fullName evidence="5">Flagellar P-ring protein</fullName>
    </recommendedName>
    <alternativeName>
        <fullName evidence="5">Basal body P-ring protein</fullName>
    </alternativeName>
</protein>
<dbReference type="RefSeq" id="WP_246174954.1">
    <property type="nucleotide sequence ID" value="NZ_CABPST010000019.1"/>
</dbReference>
<evidence type="ECO:0000256" key="1">
    <source>
        <dbReference type="ARBA" id="ARBA00002591"/>
    </source>
</evidence>
<organism evidence="6 7">
    <name type="scientific">Pandoraea bronchicola</name>
    <dbReference type="NCBI Taxonomy" id="2508287"/>
    <lineage>
        <taxon>Bacteria</taxon>
        <taxon>Pseudomonadati</taxon>
        <taxon>Pseudomonadota</taxon>
        <taxon>Betaproteobacteria</taxon>
        <taxon>Burkholderiales</taxon>
        <taxon>Burkholderiaceae</taxon>
        <taxon>Pandoraea</taxon>
    </lineage>
</organism>
<dbReference type="GO" id="GO:0030288">
    <property type="term" value="C:outer membrane-bounded periplasmic space"/>
    <property type="evidence" value="ECO:0007669"/>
    <property type="project" value="InterPro"/>
</dbReference>
<dbReference type="PANTHER" id="PTHR30381:SF0">
    <property type="entry name" value="FLAGELLAR P-RING PROTEIN"/>
    <property type="match status" value="1"/>
</dbReference>
<dbReference type="Pfam" id="PF02119">
    <property type="entry name" value="FlgI"/>
    <property type="match status" value="1"/>
</dbReference>
<accession>A0A5E5BY05</accession>
<evidence type="ECO:0000256" key="3">
    <source>
        <dbReference type="ARBA" id="ARBA00022729"/>
    </source>
</evidence>
<keyword evidence="6" id="KW-0969">Cilium</keyword>
<dbReference type="EMBL" id="CABPST010000019">
    <property type="protein sequence ID" value="VVE90689.1"/>
    <property type="molecule type" value="Genomic_DNA"/>
</dbReference>
<evidence type="ECO:0000256" key="2">
    <source>
        <dbReference type="ARBA" id="ARBA00004117"/>
    </source>
</evidence>
<evidence type="ECO:0000313" key="6">
    <source>
        <dbReference type="EMBL" id="VVE90689.1"/>
    </source>
</evidence>
<keyword evidence="7" id="KW-1185">Reference proteome</keyword>
<dbReference type="PRINTS" id="PR01010">
    <property type="entry name" value="FLGPRINGFLGI"/>
</dbReference>
<sequence precursor="true">MTQVHFTTSHSARVGRLRRFARIASRALLGLCMTLVLPVMAATDDSDRVRIKDLGHLKGWRENSLVGYGIVTGLAGTGDSPTNRTTRQALANAFSQFNLTVAPEQIQSRNVAVVMVTASLPTFAREGDTLDVTVTSAGDARSLVGGSLLITSLKAPNGRVYALAQGSVTVGGYRYDANGNVVQKNHPTVGEVPGGATVEVGTSAEMVSARQTLTFVLTDPDYTTASRIAAAINRQVSPGLANARDAAGIEVRVPGSDTQLVDFIAALENVTVAPDRRARVVINERTGVVVSGGDVRIAKVAISHGDLKISIVTENVASQPMFVSRTGPGVRTAIVTNSRIDVDEQNGPGFVAAQHNTVADLVQSLARMKTNTRDIISILRACKAAGALRAELIVQ</sequence>
<reference evidence="6 7" key="1">
    <citation type="submission" date="2019-08" db="EMBL/GenBank/DDBJ databases">
        <authorList>
            <person name="Peeters C."/>
        </authorList>
    </citation>
    <scope>NUCLEOTIDE SEQUENCE [LARGE SCALE GENOMIC DNA]</scope>
    <source>
        <strain evidence="6 7">LMG 20603</strain>
    </source>
</reference>
<comment type="subcellular location">
    <subcellularLocation>
        <location evidence="2 5">Bacterial flagellum basal body</location>
    </subcellularLocation>
</comment>
<dbReference type="GO" id="GO:0009428">
    <property type="term" value="C:bacterial-type flagellum basal body, distal rod, P ring"/>
    <property type="evidence" value="ECO:0007669"/>
    <property type="project" value="InterPro"/>
</dbReference>
<comment type="subunit">
    <text evidence="5">The basal body constitutes a major portion of the flagellar organelle and consists of four rings (L,P,S, and M) mounted on a central rod.</text>
</comment>
<dbReference type="HAMAP" id="MF_00416">
    <property type="entry name" value="FlgI"/>
    <property type="match status" value="1"/>
</dbReference>
<dbReference type="NCBIfam" id="NF003676">
    <property type="entry name" value="PRK05303.1"/>
    <property type="match status" value="1"/>
</dbReference>
<gene>
    <name evidence="6" type="primary">flgI_2</name>
    <name evidence="5" type="synonym">flgI</name>
    <name evidence="6" type="ORF">PBR20603_04676</name>
</gene>
<dbReference type="GO" id="GO:0005198">
    <property type="term" value="F:structural molecule activity"/>
    <property type="evidence" value="ECO:0007669"/>
    <property type="project" value="InterPro"/>
</dbReference>
<evidence type="ECO:0000313" key="7">
    <source>
        <dbReference type="Proteomes" id="UP000382040"/>
    </source>
</evidence>
<name>A0A5E5BY05_9BURK</name>
<keyword evidence="6" id="KW-0282">Flagellum</keyword>
<dbReference type="InterPro" id="IPR001782">
    <property type="entry name" value="Flag_FlgI"/>
</dbReference>
<dbReference type="AlphaFoldDB" id="A0A5E5BY05"/>
<dbReference type="PANTHER" id="PTHR30381">
    <property type="entry name" value="FLAGELLAR P-RING PERIPLASMIC PROTEIN FLGI"/>
    <property type="match status" value="1"/>
</dbReference>
<evidence type="ECO:0000256" key="4">
    <source>
        <dbReference type="ARBA" id="ARBA00023143"/>
    </source>
</evidence>
<keyword evidence="3 5" id="KW-0732">Signal</keyword>
<dbReference type="Proteomes" id="UP000382040">
    <property type="component" value="Unassembled WGS sequence"/>
</dbReference>
<evidence type="ECO:0000256" key="5">
    <source>
        <dbReference type="HAMAP-Rule" id="MF_00416"/>
    </source>
</evidence>
<keyword evidence="6" id="KW-0966">Cell projection</keyword>
<feature type="chain" id="PRO_5023503103" description="Flagellar P-ring protein" evidence="5">
    <location>
        <begin position="42"/>
        <end position="395"/>
    </location>
</feature>
<feature type="signal peptide" evidence="5">
    <location>
        <begin position="1"/>
        <end position="41"/>
    </location>
</feature>